<sequence>MQEYSEYFFENFKGGGRGWGGGRKKKKTKNEEEDELRDSIRSIGIFFTLFAFIYYINAMFPKQTTSVLKRYEAFDYINNITYIAIFIIIIMTLYTIVKYLYNNSETPVANTQ</sequence>
<reference evidence="3" key="1">
    <citation type="journal article" date="2020" name="Nature">
        <title>Giant virus diversity and host interactions through global metagenomics.</title>
        <authorList>
            <person name="Schulz F."/>
            <person name="Roux S."/>
            <person name="Paez-Espino D."/>
            <person name="Jungbluth S."/>
            <person name="Walsh D.A."/>
            <person name="Denef V.J."/>
            <person name="McMahon K.D."/>
            <person name="Konstantinidis K.T."/>
            <person name="Eloe-Fadrosh E.A."/>
            <person name="Kyrpides N.C."/>
            <person name="Woyke T."/>
        </authorList>
    </citation>
    <scope>NUCLEOTIDE SEQUENCE</scope>
    <source>
        <strain evidence="3">GVMAG-M-3300027769-26</strain>
    </source>
</reference>
<organism evidence="3">
    <name type="scientific">viral metagenome</name>
    <dbReference type="NCBI Taxonomy" id="1070528"/>
    <lineage>
        <taxon>unclassified sequences</taxon>
        <taxon>metagenomes</taxon>
        <taxon>organismal metagenomes</taxon>
    </lineage>
</organism>
<evidence type="ECO:0000256" key="1">
    <source>
        <dbReference type="SAM" id="MobiDB-lite"/>
    </source>
</evidence>
<keyword evidence="2" id="KW-0812">Transmembrane</keyword>
<name>A0A6C0LF20_9ZZZZ</name>
<dbReference type="AlphaFoldDB" id="A0A6C0LF20"/>
<protein>
    <submittedName>
        <fullName evidence="3">Uncharacterized protein</fullName>
    </submittedName>
</protein>
<accession>A0A6C0LF20</accession>
<dbReference type="EMBL" id="MN740462">
    <property type="protein sequence ID" value="QHU27802.1"/>
    <property type="molecule type" value="Genomic_DNA"/>
</dbReference>
<feature type="region of interest" description="Disordered" evidence="1">
    <location>
        <begin position="13"/>
        <end position="33"/>
    </location>
</feature>
<evidence type="ECO:0000313" key="3">
    <source>
        <dbReference type="EMBL" id="QHU27802.1"/>
    </source>
</evidence>
<keyword evidence="2" id="KW-0472">Membrane</keyword>
<evidence type="ECO:0000256" key="2">
    <source>
        <dbReference type="SAM" id="Phobius"/>
    </source>
</evidence>
<feature type="transmembrane region" description="Helical" evidence="2">
    <location>
        <begin position="40"/>
        <end position="60"/>
    </location>
</feature>
<proteinExistence type="predicted"/>
<keyword evidence="2" id="KW-1133">Transmembrane helix</keyword>
<feature type="transmembrane region" description="Helical" evidence="2">
    <location>
        <begin position="80"/>
        <end position="101"/>
    </location>
</feature>